<dbReference type="KEGG" id="sgy:Sgly_1122"/>
<evidence type="ECO:0000256" key="1">
    <source>
        <dbReference type="SAM" id="Phobius"/>
    </source>
</evidence>
<feature type="transmembrane region" description="Helical" evidence="1">
    <location>
        <begin position="5"/>
        <end position="20"/>
    </location>
</feature>
<proteinExistence type="predicted"/>
<name>F0SU64_SYNGF</name>
<protein>
    <recommendedName>
        <fullName evidence="4">DUF3796 domain-containing protein</fullName>
    </recommendedName>
</protein>
<evidence type="ECO:0008006" key="4">
    <source>
        <dbReference type="Google" id="ProtNLM"/>
    </source>
</evidence>
<dbReference type="AlphaFoldDB" id="F0SU64"/>
<keyword evidence="3" id="KW-1185">Reference proteome</keyword>
<dbReference type="OrthoDB" id="1701981at2"/>
<sequence>MKNKLAYLGFLGFIGFGGLIGGKANLFSFLPFLIFFSYINVIPDELFWENVKNSAFYAFVVQTIISVIALTISTIITDTNLIVGVLIGGLSLNYGIGIFIFALSLSYYEHREKKGKAE</sequence>
<dbReference type="STRING" id="645991.Sgly_1122"/>
<feature type="transmembrane region" description="Helical" evidence="1">
    <location>
        <begin position="55"/>
        <end position="76"/>
    </location>
</feature>
<feature type="transmembrane region" description="Helical" evidence="1">
    <location>
        <begin position="26"/>
        <end position="43"/>
    </location>
</feature>
<dbReference type="EMBL" id="CP002547">
    <property type="protein sequence ID" value="ADY55447.1"/>
    <property type="molecule type" value="Genomic_DNA"/>
</dbReference>
<keyword evidence="1" id="KW-0812">Transmembrane</keyword>
<dbReference type="eggNOG" id="ENOG50338PG">
    <property type="taxonomic scope" value="Bacteria"/>
</dbReference>
<keyword evidence="1" id="KW-1133">Transmembrane helix</keyword>
<dbReference type="RefSeq" id="WP_013624317.1">
    <property type="nucleotide sequence ID" value="NC_015172.1"/>
</dbReference>
<organism evidence="2 3">
    <name type="scientific">Syntrophobotulus glycolicus (strain DSM 8271 / FlGlyR)</name>
    <dbReference type="NCBI Taxonomy" id="645991"/>
    <lineage>
        <taxon>Bacteria</taxon>
        <taxon>Bacillati</taxon>
        <taxon>Bacillota</taxon>
        <taxon>Clostridia</taxon>
        <taxon>Eubacteriales</taxon>
        <taxon>Desulfitobacteriaceae</taxon>
        <taxon>Syntrophobotulus</taxon>
    </lineage>
</organism>
<feature type="transmembrane region" description="Helical" evidence="1">
    <location>
        <begin position="82"/>
        <end position="108"/>
    </location>
</feature>
<evidence type="ECO:0000313" key="2">
    <source>
        <dbReference type="EMBL" id="ADY55447.1"/>
    </source>
</evidence>
<keyword evidence="1" id="KW-0472">Membrane</keyword>
<gene>
    <name evidence="2" type="ordered locus">Sgly_1122</name>
</gene>
<dbReference type="Proteomes" id="UP000007488">
    <property type="component" value="Chromosome"/>
</dbReference>
<evidence type="ECO:0000313" key="3">
    <source>
        <dbReference type="Proteomes" id="UP000007488"/>
    </source>
</evidence>
<dbReference type="HOGENOM" id="CLU_157826_0_0_9"/>
<reference evidence="3" key="2">
    <citation type="submission" date="2011-02" db="EMBL/GenBank/DDBJ databases">
        <title>The complete genome of Syntrophobotulus glycolicus DSM 8271.</title>
        <authorList>
            <person name="Lucas S."/>
            <person name="Copeland A."/>
            <person name="Lapidus A."/>
            <person name="Bruce D."/>
            <person name="Goodwin L."/>
            <person name="Pitluck S."/>
            <person name="Kyrpides N."/>
            <person name="Mavromatis K."/>
            <person name="Pagani I."/>
            <person name="Ivanova N."/>
            <person name="Mikhailova N."/>
            <person name="Chertkov O."/>
            <person name="Held B."/>
            <person name="Detter J.C."/>
            <person name="Tapia R."/>
            <person name="Han C."/>
            <person name="Land M."/>
            <person name="Hauser L."/>
            <person name="Markowitz V."/>
            <person name="Cheng J.-F."/>
            <person name="Hugenholtz P."/>
            <person name="Woyke T."/>
            <person name="Wu D."/>
            <person name="Spring S."/>
            <person name="Schroeder M."/>
            <person name="Brambilla E."/>
            <person name="Klenk H.-P."/>
            <person name="Eisen J.A."/>
        </authorList>
    </citation>
    <scope>NUCLEOTIDE SEQUENCE [LARGE SCALE GENOMIC DNA]</scope>
    <source>
        <strain evidence="3">DSM 8271 / FlGlyR</strain>
    </source>
</reference>
<reference evidence="2 3" key="1">
    <citation type="journal article" date="2011" name="Stand. Genomic Sci.">
        <title>Complete genome sequence of Syntrophobotulus glycolicus type strain (FlGlyR).</title>
        <authorList>
            <person name="Han C."/>
            <person name="Mwirichia R."/>
            <person name="Chertkov O."/>
            <person name="Held B."/>
            <person name="Lapidus A."/>
            <person name="Nolan M."/>
            <person name="Lucas S."/>
            <person name="Hammon N."/>
            <person name="Deshpande S."/>
            <person name="Cheng J.F."/>
            <person name="Tapia R."/>
            <person name="Goodwin L."/>
            <person name="Pitluck S."/>
            <person name="Huntemann M."/>
            <person name="Liolios K."/>
            <person name="Ivanova N."/>
            <person name="Pagani I."/>
            <person name="Mavromatis K."/>
            <person name="Ovchinikova G."/>
            <person name="Pati A."/>
            <person name="Chen A."/>
            <person name="Palaniappan K."/>
            <person name="Land M."/>
            <person name="Hauser L."/>
            <person name="Brambilla E.M."/>
            <person name="Rohde M."/>
            <person name="Spring S."/>
            <person name="Sikorski J."/>
            <person name="Goker M."/>
            <person name="Woyke T."/>
            <person name="Bristow J."/>
            <person name="Eisen J.A."/>
            <person name="Markowitz V."/>
            <person name="Hugenholtz P."/>
            <person name="Kyrpides N.C."/>
            <person name="Klenk H.P."/>
            <person name="Detter J.C."/>
        </authorList>
    </citation>
    <scope>NUCLEOTIDE SEQUENCE [LARGE SCALE GENOMIC DNA]</scope>
    <source>
        <strain evidence="3">DSM 8271 / FlGlyR</strain>
    </source>
</reference>
<accession>F0SU64</accession>